<gene>
    <name evidence="3" type="ORF">AB8Z38_11275</name>
</gene>
<feature type="transmembrane region" description="Helical" evidence="2">
    <location>
        <begin position="26"/>
        <end position="49"/>
    </location>
</feature>
<accession>A0AB39XPV3</accession>
<dbReference type="AlphaFoldDB" id="A0AB39XPV3"/>
<protein>
    <submittedName>
        <fullName evidence="3">Uncharacterized protein</fullName>
    </submittedName>
</protein>
<evidence type="ECO:0000256" key="2">
    <source>
        <dbReference type="SAM" id="Phobius"/>
    </source>
</evidence>
<keyword evidence="2" id="KW-0812">Transmembrane</keyword>
<reference evidence="3" key="1">
    <citation type="submission" date="2024-08" db="EMBL/GenBank/DDBJ databases">
        <authorList>
            <person name="Chaddad Z."/>
            <person name="Lamrabet M."/>
            <person name="Bouhnik O."/>
            <person name="Alami S."/>
            <person name="Wipf D."/>
            <person name="Courty P.E."/>
            <person name="Missbah El Idrissi M."/>
        </authorList>
    </citation>
    <scope>NUCLEOTIDE SEQUENCE</scope>
    <source>
        <strain evidence="3">LLZ17</strain>
    </source>
</reference>
<feature type="region of interest" description="Disordered" evidence="1">
    <location>
        <begin position="1"/>
        <end position="22"/>
    </location>
</feature>
<name>A0AB39XPV3_9BRAD</name>
<dbReference type="RefSeq" id="WP_369725064.1">
    <property type="nucleotide sequence ID" value="NZ_CP165734.1"/>
</dbReference>
<organism evidence="3">
    <name type="scientific">Bradyrhizobium sp. LLZ17</name>
    <dbReference type="NCBI Taxonomy" id="3239388"/>
    <lineage>
        <taxon>Bacteria</taxon>
        <taxon>Pseudomonadati</taxon>
        <taxon>Pseudomonadota</taxon>
        <taxon>Alphaproteobacteria</taxon>
        <taxon>Hyphomicrobiales</taxon>
        <taxon>Nitrobacteraceae</taxon>
        <taxon>Bradyrhizobium</taxon>
    </lineage>
</organism>
<proteinExistence type="predicted"/>
<dbReference type="EMBL" id="CP165734">
    <property type="protein sequence ID" value="XDV59885.1"/>
    <property type="molecule type" value="Genomic_DNA"/>
</dbReference>
<sequence>MATRREQRPIVETSTEARQGEPGPSVAALLAISTGLAILILAVVWFVFFRT</sequence>
<evidence type="ECO:0000313" key="3">
    <source>
        <dbReference type="EMBL" id="XDV59885.1"/>
    </source>
</evidence>
<keyword evidence="2" id="KW-1133">Transmembrane helix</keyword>
<keyword evidence="2" id="KW-0472">Membrane</keyword>
<evidence type="ECO:0000256" key="1">
    <source>
        <dbReference type="SAM" id="MobiDB-lite"/>
    </source>
</evidence>